<dbReference type="AlphaFoldDB" id="A0AA39J007"/>
<dbReference type="PROSITE" id="PS50054">
    <property type="entry name" value="TYR_PHOSPHATASE_DUAL"/>
    <property type="match status" value="1"/>
</dbReference>
<dbReference type="InterPro" id="IPR036873">
    <property type="entry name" value="Rhodanese-like_dom_sf"/>
</dbReference>
<keyword evidence="4" id="KW-0904">Protein phosphatase</keyword>
<feature type="compositionally biased region" description="Polar residues" evidence="5">
    <location>
        <begin position="1"/>
        <end position="10"/>
    </location>
</feature>
<dbReference type="InterPro" id="IPR018392">
    <property type="entry name" value="LysM"/>
</dbReference>
<name>A0AA39J007_9AGAR</name>
<dbReference type="SUPFAM" id="SSF52799">
    <property type="entry name" value="(Phosphotyrosine protein) phosphatases II"/>
    <property type="match status" value="1"/>
</dbReference>
<evidence type="ECO:0000259" key="6">
    <source>
        <dbReference type="PROSITE" id="PS50054"/>
    </source>
</evidence>
<dbReference type="PANTHER" id="PTHR10159">
    <property type="entry name" value="DUAL SPECIFICITY PROTEIN PHOSPHATASE"/>
    <property type="match status" value="1"/>
</dbReference>
<dbReference type="InterPro" id="IPR020422">
    <property type="entry name" value="TYR_PHOSPHATASE_DUAL_dom"/>
</dbReference>
<organism evidence="9 10">
    <name type="scientific">Armillaria borealis</name>
    <dbReference type="NCBI Taxonomy" id="47425"/>
    <lineage>
        <taxon>Eukaryota</taxon>
        <taxon>Fungi</taxon>
        <taxon>Dikarya</taxon>
        <taxon>Basidiomycota</taxon>
        <taxon>Agaricomycotina</taxon>
        <taxon>Agaricomycetes</taxon>
        <taxon>Agaricomycetidae</taxon>
        <taxon>Agaricales</taxon>
        <taxon>Marasmiineae</taxon>
        <taxon>Physalacriaceae</taxon>
        <taxon>Armillaria</taxon>
    </lineage>
</organism>
<evidence type="ECO:0000256" key="1">
    <source>
        <dbReference type="ARBA" id="ARBA00008601"/>
    </source>
</evidence>
<evidence type="ECO:0000259" key="7">
    <source>
        <dbReference type="PROSITE" id="PS50056"/>
    </source>
</evidence>
<sequence>MSLPQNTLDHSFNLPKRLRPPNLTFTNERKPVSSIQIQADLSDDEDDILKLDSSDSSPSTSPMAPLLNFSSSDEDAASDDINQGFAALEQLRKSVQKNLRLRPIRSHASLNSAKMRSSFGSFSPQPVREEVASPASSTASSYFTPTSDARDSPISARWVGSSASDSSSLPRSPSPQQRPSRSVDPGCLYERLTAPTQPLLVDTRPPAVHLSFHIKHSINVAIPSLILKRCRKPGGGFQSLDSLRQFITTEEGKEAWDELMRPGGSWDGDVVVYDDEMDEKDRENMAITAWALLSVIQPLLSYGNVDYLIGGISSAGHHPDLETLIVSGGGLDFGDEPANTGSKGGGLFQLVTNKPFRTKSSLEIEQNSSSMPSTVTASPRSPLPLMPMASNYKTSNVNVMDASPSPPPSQAAFRRPPPPRRPSVPNLRRIDTKSAERLNLSLPKLHVRTVPIKSATLSVPPTSLYPPSPSHLNLAHSNHTPPASAHWVTSPASPLSSAEIFSAYFTPPHTPGTPKGFYMPPSPHTARPDDQPPTTEEPFPPFTVSTILPNFLYLGPELTSPEHVKELRDLGVQRILNIAAECDADDHGLRLKNEFDRYFKIPMRDTVEEENIAQGVREVCEILDDARLHSSPTYVHCKAGKSRSVTAVMAYLIHANHWTLSRAYSFVLERRKGISPNIGFVSELMSFEEEELGGKSVGVQPPSSNGDGMDVDGGGGGGHINYAVAAGNRRGGHVRESLPPALLGGEPQPLSAGGMEMRVMGDSGQEVEIKDATGRYRHARRAPVDETTLQPMRRNYLVVYAQFVELLIFPAMTYNPCLACLGGVGVVGARMGHNKLELAPTNLDGAVRDEDMFVIGDDDDDDEDPTLPPYTESSSTESESKIDKPPSIDEIPSASGPPKYYIKRTDTLQGIALRFGVDGRELCRLNNLPPSTLSITPHILHTREFLLLPPASHPKLRASDSEPTGRRETERAEKRLQVLTKEVDWRVAKAYVALADEIDLDTKSKQPSVEARAISRYLDDEEWEGGEGGPVAIQRFPYSDFRPKAQSKRSWW</sequence>
<dbReference type="GO" id="GO:0005737">
    <property type="term" value="C:cytoplasm"/>
    <property type="evidence" value="ECO:0007669"/>
    <property type="project" value="TreeGrafter"/>
</dbReference>
<dbReference type="InterPro" id="IPR001763">
    <property type="entry name" value="Rhodanese-like_dom"/>
</dbReference>
<dbReference type="Pfam" id="PF01476">
    <property type="entry name" value="LysM"/>
    <property type="match status" value="1"/>
</dbReference>
<feature type="region of interest" description="Disordered" evidence="5">
    <location>
        <begin position="361"/>
        <end position="435"/>
    </location>
</feature>
<dbReference type="FunFam" id="3.90.190.10:FF:000120">
    <property type="entry name" value="MAP kinase phosphatase, putative"/>
    <property type="match status" value="1"/>
</dbReference>
<dbReference type="CDD" id="cd00118">
    <property type="entry name" value="LysM"/>
    <property type="match status" value="1"/>
</dbReference>
<feature type="compositionally biased region" description="Polar residues" evidence="5">
    <location>
        <begin position="361"/>
        <end position="379"/>
    </location>
</feature>
<keyword evidence="10" id="KW-1185">Reference proteome</keyword>
<evidence type="ECO:0000259" key="8">
    <source>
        <dbReference type="PROSITE" id="PS50206"/>
    </source>
</evidence>
<proteinExistence type="inferred from homology"/>
<dbReference type="PROSITE" id="PS50056">
    <property type="entry name" value="TYR_PHOSPHATASE_2"/>
    <property type="match status" value="1"/>
</dbReference>
<evidence type="ECO:0000256" key="4">
    <source>
        <dbReference type="ARBA" id="ARBA00022912"/>
    </source>
</evidence>
<reference evidence="9" key="1">
    <citation type="submission" date="2023-06" db="EMBL/GenBank/DDBJ databases">
        <authorList>
            <consortium name="Lawrence Berkeley National Laboratory"/>
            <person name="Ahrendt S."/>
            <person name="Sahu N."/>
            <person name="Indic B."/>
            <person name="Wong-Bajracharya J."/>
            <person name="Merenyi Z."/>
            <person name="Ke H.-M."/>
            <person name="Monk M."/>
            <person name="Kocsube S."/>
            <person name="Drula E."/>
            <person name="Lipzen A."/>
            <person name="Balint B."/>
            <person name="Henrissat B."/>
            <person name="Andreopoulos B."/>
            <person name="Martin F.M."/>
            <person name="Harder C.B."/>
            <person name="Rigling D."/>
            <person name="Ford K.L."/>
            <person name="Foster G.D."/>
            <person name="Pangilinan J."/>
            <person name="Papanicolaou A."/>
            <person name="Barry K."/>
            <person name="LaButti K."/>
            <person name="Viragh M."/>
            <person name="Koriabine M."/>
            <person name="Yan M."/>
            <person name="Riley R."/>
            <person name="Champramary S."/>
            <person name="Plett K.L."/>
            <person name="Tsai I.J."/>
            <person name="Slot J."/>
            <person name="Sipos G."/>
            <person name="Plett J."/>
            <person name="Nagy L.G."/>
            <person name="Grigoriev I.V."/>
        </authorList>
    </citation>
    <scope>NUCLEOTIDE SEQUENCE</scope>
    <source>
        <strain evidence="9">FPL87.14</strain>
    </source>
</reference>
<dbReference type="Pfam" id="PF00782">
    <property type="entry name" value="DSPc"/>
    <property type="match status" value="1"/>
</dbReference>
<feature type="domain" description="Tyrosine specific protein phosphatases" evidence="7">
    <location>
        <begin position="610"/>
        <end position="674"/>
    </location>
</feature>
<comment type="similarity">
    <text evidence="1">Belongs to the protein-tyrosine phosphatase family. Non-receptor class dual specificity subfamily.</text>
</comment>
<feature type="domain" description="Tyrosine-protein phosphatase" evidence="6">
    <location>
        <begin position="543"/>
        <end position="693"/>
    </location>
</feature>
<dbReference type="Proteomes" id="UP001175226">
    <property type="component" value="Unassembled WGS sequence"/>
</dbReference>
<protein>
    <recommendedName>
        <fullName evidence="2">protein-tyrosine-phosphatase</fullName>
        <ecNumber evidence="2">3.1.3.48</ecNumber>
    </recommendedName>
</protein>
<dbReference type="InterPro" id="IPR000340">
    <property type="entry name" value="Dual-sp_phosphatase_cat-dom"/>
</dbReference>
<dbReference type="CDD" id="cd14498">
    <property type="entry name" value="DSP"/>
    <property type="match status" value="1"/>
</dbReference>
<gene>
    <name evidence="9" type="ORF">EV421DRAFT_1741449</name>
</gene>
<dbReference type="Pfam" id="PF00581">
    <property type="entry name" value="Rhodanese"/>
    <property type="match status" value="1"/>
</dbReference>
<feature type="region of interest" description="Disordered" evidence="5">
    <location>
        <begin position="854"/>
        <end position="899"/>
    </location>
</feature>
<feature type="compositionally biased region" description="Low complexity" evidence="5">
    <location>
        <begin position="155"/>
        <end position="185"/>
    </location>
</feature>
<dbReference type="PROSITE" id="PS50206">
    <property type="entry name" value="RHODANESE_3"/>
    <property type="match status" value="1"/>
</dbReference>
<feature type="compositionally biased region" description="Basic and acidic residues" evidence="5">
    <location>
        <begin position="878"/>
        <end position="887"/>
    </location>
</feature>
<dbReference type="InterPro" id="IPR036779">
    <property type="entry name" value="LysM_dom_sf"/>
</dbReference>
<evidence type="ECO:0000313" key="10">
    <source>
        <dbReference type="Proteomes" id="UP001175226"/>
    </source>
</evidence>
<dbReference type="Gene3D" id="3.90.190.10">
    <property type="entry name" value="Protein tyrosine phosphatase superfamily"/>
    <property type="match status" value="1"/>
</dbReference>
<evidence type="ECO:0000256" key="3">
    <source>
        <dbReference type="ARBA" id="ARBA00022801"/>
    </source>
</evidence>
<dbReference type="InterPro" id="IPR000387">
    <property type="entry name" value="Tyr_Pase_dom"/>
</dbReference>
<dbReference type="EMBL" id="JAUEPT010000079">
    <property type="protein sequence ID" value="KAK0433630.1"/>
    <property type="molecule type" value="Genomic_DNA"/>
</dbReference>
<dbReference type="InterPro" id="IPR029021">
    <property type="entry name" value="Prot-tyrosine_phosphatase-like"/>
</dbReference>
<evidence type="ECO:0000256" key="5">
    <source>
        <dbReference type="SAM" id="MobiDB-lite"/>
    </source>
</evidence>
<dbReference type="Gene3D" id="3.10.350.10">
    <property type="entry name" value="LysM domain"/>
    <property type="match status" value="1"/>
</dbReference>
<dbReference type="GO" id="GO:0004725">
    <property type="term" value="F:protein tyrosine phosphatase activity"/>
    <property type="evidence" value="ECO:0007669"/>
    <property type="project" value="UniProtKB-EC"/>
</dbReference>
<dbReference type="EC" id="3.1.3.48" evidence="2"/>
<keyword evidence="3" id="KW-0378">Hydrolase</keyword>
<evidence type="ECO:0000313" key="9">
    <source>
        <dbReference type="EMBL" id="KAK0433630.1"/>
    </source>
</evidence>
<dbReference type="SMART" id="SM00195">
    <property type="entry name" value="DSPc"/>
    <property type="match status" value="1"/>
</dbReference>
<evidence type="ECO:0000256" key="2">
    <source>
        <dbReference type="ARBA" id="ARBA00013064"/>
    </source>
</evidence>
<feature type="region of interest" description="Disordered" evidence="5">
    <location>
        <begin position="113"/>
        <end position="186"/>
    </location>
</feature>
<feature type="compositionally biased region" description="Polar residues" evidence="5">
    <location>
        <begin position="113"/>
        <end position="124"/>
    </location>
</feature>
<dbReference type="Gene3D" id="3.40.250.10">
    <property type="entry name" value="Rhodanese-like domain"/>
    <property type="match status" value="1"/>
</dbReference>
<dbReference type="SUPFAM" id="SSF54106">
    <property type="entry name" value="LysM domain"/>
    <property type="match status" value="1"/>
</dbReference>
<feature type="compositionally biased region" description="Polar residues" evidence="5">
    <location>
        <begin position="134"/>
        <end position="147"/>
    </location>
</feature>
<feature type="compositionally biased region" description="Pro residues" evidence="5">
    <location>
        <begin position="404"/>
        <end position="422"/>
    </location>
</feature>
<comment type="caution">
    <text evidence="9">The sequence shown here is derived from an EMBL/GenBank/DDBJ whole genome shotgun (WGS) entry which is preliminary data.</text>
</comment>
<accession>A0AA39J007</accession>
<dbReference type="PANTHER" id="PTHR10159:SF530">
    <property type="entry name" value="DUAL SPECIFICITY PROTEIN PHOSPHATASE DDB_G0271350-RELATED"/>
    <property type="match status" value="1"/>
</dbReference>
<feature type="domain" description="Rhodanese" evidence="8">
    <location>
        <begin position="194"/>
        <end position="324"/>
    </location>
</feature>
<dbReference type="SUPFAM" id="SSF52821">
    <property type="entry name" value="Rhodanese/Cell cycle control phosphatase"/>
    <property type="match status" value="1"/>
</dbReference>
<feature type="region of interest" description="Disordered" evidence="5">
    <location>
        <begin position="1"/>
        <end position="75"/>
    </location>
</feature>
<dbReference type="GO" id="GO:0043409">
    <property type="term" value="P:negative regulation of MAPK cascade"/>
    <property type="evidence" value="ECO:0007669"/>
    <property type="project" value="TreeGrafter"/>
</dbReference>
<feature type="compositionally biased region" description="Acidic residues" evidence="5">
    <location>
        <begin position="856"/>
        <end position="865"/>
    </location>
</feature>